<reference evidence="1 2" key="1">
    <citation type="submission" date="2017-05" db="EMBL/GenBank/DDBJ databases">
        <title>Whole genome sequence of Pseudomonas putida isolate 1312 commercialized as a biostimulant.</title>
        <authorList>
            <person name="Crovadore J."/>
            <person name="Blanc P."/>
            <person name="Chablais R."/>
            <person name="Cochard B."/>
            <person name="Grizard D."/>
            <person name="Lefort F."/>
        </authorList>
    </citation>
    <scope>NUCLEOTIDE SEQUENCE [LARGE SCALE GENOMIC DNA]</scope>
    <source>
        <strain evidence="1 2">1312</strain>
    </source>
</reference>
<sequence length="122" mass="13670">MNQLFFEEIIPPISSAEGAIVLLFEGKEPGQRIIVGFQGVLGKDRHPITIQLPDWCRWSPQHVSSLDGGLYKWALQPAQEPYSILWPGDVPRAEYKIGSPLIRVYFGEEPPALTGTLKLNRS</sequence>
<evidence type="ECO:0000313" key="2">
    <source>
        <dbReference type="Proteomes" id="UP000196082"/>
    </source>
</evidence>
<proteinExistence type="predicted"/>
<organism evidence="1 2">
    <name type="scientific">Pseudomonas putida</name>
    <name type="common">Arthrobacter siderocapsulatus</name>
    <dbReference type="NCBI Taxonomy" id="303"/>
    <lineage>
        <taxon>Bacteria</taxon>
        <taxon>Pseudomonadati</taxon>
        <taxon>Pseudomonadota</taxon>
        <taxon>Gammaproteobacteria</taxon>
        <taxon>Pseudomonadales</taxon>
        <taxon>Pseudomonadaceae</taxon>
        <taxon>Pseudomonas</taxon>
    </lineage>
</organism>
<evidence type="ECO:0000313" key="1">
    <source>
        <dbReference type="EMBL" id="OUM23686.1"/>
    </source>
</evidence>
<dbReference type="RefSeq" id="WP_086978704.1">
    <property type="nucleotide sequence ID" value="NZ_NFSB01000090.1"/>
</dbReference>
<name>A0A1Y3KCZ0_PSEPU</name>
<dbReference type="EMBL" id="NFSB01000090">
    <property type="protein sequence ID" value="OUM23686.1"/>
    <property type="molecule type" value="Genomic_DNA"/>
</dbReference>
<dbReference type="AlphaFoldDB" id="A0A1Y3KCZ0"/>
<accession>A0A1Y3KCZ0</accession>
<comment type="caution">
    <text evidence="1">The sequence shown here is derived from an EMBL/GenBank/DDBJ whole genome shotgun (WGS) entry which is preliminary data.</text>
</comment>
<dbReference type="Proteomes" id="UP000196082">
    <property type="component" value="Unassembled WGS sequence"/>
</dbReference>
<protein>
    <submittedName>
        <fullName evidence="1">Uncharacterized protein</fullName>
    </submittedName>
</protein>
<gene>
    <name evidence="1" type="ORF">B8W72_27655</name>
</gene>